<comment type="caution">
    <text evidence="2">The sequence shown here is derived from an EMBL/GenBank/DDBJ whole genome shotgun (WGS) entry which is preliminary data.</text>
</comment>
<reference evidence="2 3" key="1">
    <citation type="submission" date="2017-04" db="EMBL/GenBank/DDBJ databases">
        <title>Comparative genome analysis of Subtercola boreus.</title>
        <authorList>
            <person name="Cho Y.-J."/>
            <person name="Cho A."/>
            <person name="Kim O.-S."/>
            <person name="Lee J.-I."/>
        </authorList>
    </citation>
    <scope>NUCLEOTIDE SEQUENCE [LARGE SCALE GENOMIC DNA]</scope>
    <source>
        <strain evidence="2 3">P27479</strain>
    </source>
</reference>
<feature type="transmembrane region" description="Helical" evidence="1">
    <location>
        <begin position="7"/>
        <end position="30"/>
    </location>
</feature>
<sequence length="72" mass="7560">MDNRVSRIALIVIGVIALIVGAVFAGQGANLIPGSSMTGDRMWLYIGVVVAVVGVILIVLGLRRRGRGRSNT</sequence>
<gene>
    <name evidence="2" type="ORF">B7R22_13495</name>
</gene>
<accession>A0A3E0VV56</accession>
<evidence type="ECO:0008006" key="4">
    <source>
        <dbReference type="Google" id="ProtNLM"/>
    </source>
</evidence>
<keyword evidence="1" id="KW-0472">Membrane</keyword>
<evidence type="ECO:0000313" key="2">
    <source>
        <dbReference type="EMBL" id="RFA13661.1"/>
    </source>
</evidence>
<protein>
    <recommendedName>
        <fullName evidence="4">LPXTG cell wall anchor domain-containing protein</fullName>
    </recommendedName>
</protein>
<feature type="transmembrane region" description="Helical" evidence="1">
    <location>
        <begin position="42"/>
        <end position="62"/>
    </location>
</feature>
<evidence type="ECO:0000313" key="3">
    <source>
        <dbReference type="Proteomes" id="UP000256541"/>
    </source>
</evidence>
<keyword evidence="1" id="KW-1133">Transmembrane helix</keyword>
<dbReference type="Proteomes" id="UP000256541">
    <property type="component" value="Unassembled WGS sequence"/>
</dbReference>
<dbReference type="AlphaFoldDB" id="A0A3E0VV56"/>
<proteinExistence type="predicted"/>
<dbReference type="RefSeq" id="WP_116412222.1">
    <property type="nucleotide sequence ID" value="NZ_NBXB01000034.1"/>
</dbReference>
<name>A0A3E0VV56_9MICO</name>
<keyword evidence="1" id="KW-0812">Transmembrane</keyword>
<dbReference type="EMBL" id="NBXB01000034">
    <property type="protein sequence ID" value="RFA13661.1"/>
    <property type="molecule type" value="Genomic_DNA"/>
</dbReference>
<evidence type="ECO:0000256" key="1">
    <source>
        <dbReference type="SAM" id="Phobius"/>
    </source>
</evidence>
<organism evidence="2 3">
    <name type="scientific">Subtercola boreus</name>
    <dbReference type="NCBI Taxonomy" id="120213"/>
    <lineage>
        <taxon>Bacteria</taxon>
        <taxon>Bacillati</taxon>
        <taxon>Actinomycetota</taxon>
        <taxon>Actinomycetes</taxon>
        <taxon>Micrococcales</taxon>
        <taxon>Microbacteriaceae</taxon>
        <taxon>Subtercola</taxon>
    </lineage>
</organism>